<evidence type="ECO:0000313" key="1">
    <source>
        <dbReference type="EMBL" id="PIL34636.1"/>
    </source>
</evidence>
<dbReference type="STRING" id="1077348.A0A2G8SLH1"/>
<gene>
    <name evidence="1" type="ORF">GSI_03415</name>
</gene>
<accession>A0A2G8SLH1</accession>
<protein>
    <submittedName>
        <fullName evidence="1">Uncharacterized protein</fullName>
    </submittedName>
</protein>
<sequence length="140" mass="15877">MAAIIPPAPQLSGNSTLEVFVHHSASAQGEKLRLLGERQLKLAYTVALMEKRPDLSGDQLTPYIDTNYPAFMAHWVTAYGWRTMMWAVPHGVDLNDPAETRTIFETYAGAVVDETREPGERRSDPRVLFRWIRDLVFIYG</sequence>
<comment type="caution">
    <text evidence="1">The sequence shown here is derived from an EMBL/GenBank/DDBJ whole genome shotgun (WGS) entry which is preliminary data.</text>
</comment>
<dbReference type="AlphaFoldDB" id="A0A2G8SLH1"/>
<name>A0A2G8SLH1_9APHY</name>
<keyword evidence="2" id="KW-1185">Reference proteome</keyword>
<dbReference type="Proteomes" id="UP000230002">
    <property type="component" value="Unassembled WGS sequence"/>
</dbReference>
<reference evidence="1 2" key="1">
    <citation type="journal article" date="2015" name="Sci. Rep.">
        <title>Chromosome-level genome map provides insights into diverse defense mechanisms in the medicinal fungus Ganoderma sinense.</title>
        <authorList>
            <person name="Zhu Y."/>
            <person name="Xu J."/>
            <person name="Sun C."/>
            <person name="Zhou S."/>
            <person name="Xu H."/>
            <person name="Nelson D.R."/>
            <person name="Qian J."/>
            <person name="Song J."/>
            <person name="Luo H."/>
            <person name="Xiang L."/>
            <person name="Li Y."/>
            <person name="Xu Z."/>
            <person name="Ji A."/>
            <person name="Wang L."/>
            <person name="Lu S."/>
            <person name="Hayward A."/>
            <person name="Sun W."/>
            <person name="Li X."/>
            <person name="Schwartz D.C."/>
            <person name="Wang Y."/>
            <person name="Chen S."/>
        </authorList>
    </citation>
    <scope>NUCLEOTIDE SEQUENCE [LARGE SCALE GENOMIC DNA]</scope>
    <source>
        <strain evidence="1 2">ZZ0214-1</strain>
    </source>
</reference>
<organism evidence="1 2">
    <name type="scientific">Ganoderma sinense ZZ0214-1</name>
    <dbReference type="NCBI Taxonomy" id="1077348"/>
    <lineage>
        <taxon>Eukaryota</taxon>
        <taxon>Fungi</taxon>
        <taxon>Dikarya</taxon>
        <taxon>Basidiomycota</taxon>
        <taxon>Agaricomycotina</taxon>
        <taxon>Agaricomycetes</taxon>
        <taxon>Polyporales</taxon>
        <taxon>Polyporaceae</taxon>
        <taxon>Ganoderma</taxon>
    </lineage>
</organism>
<evidence type="ECO:0000313" key="2">
    <source>
        <dbReference type="Proteomes" id="UP000230002"/>
    </source>
</evidence>
<dbReference type="OrthoDB" id="2392202at2759"/>
<proteinExistence type="predicted"/>
<dbReference type="EMBL" id="AYKW01000005">
    <property type="protein sequence ID" value="PIL34636.1"/>
    <property type="molecule type" value="Genomic_DNA"/>
</dbReference>